<evidence type="ECO:0000313" key="5">
    <source>
        <dbReference type="EMBL" id="SAK42474.1"/>
    </source>
</evidence>
<keyword evidence="3" id="KW-0418">Kinase</keyword>
<dbReference type="GO" id="GO:0004674">
    <property type="term" value="F:protein serine/threonine kinase activity"/>
    <property type="evidence" value="ECO:0007669"/>
    <property type="project" value="TreeGrafter"/>
</dbReference>
<dbReference type="Gene3D" id="1.10.1070.20">
    <property type="match status" value="1"/>
</dbReference>
<name>A0A157ZAD4_9BURK</name>
<dbReference type="Proteomes" id="UP000054903">
    <property type="component" value="Unassembled WGS sequence"/>
</dbReference>
<keyword evidence="2" id="KW-0808">Transferase</keyword>
<sequence>MTTNNTELAVFAHIDGQWEDCGQLILREERDELCTSLFEYNEFYRSGERSIALAPFDLSFEDTPVAPHTLLVPKNGLPYFGALRDATPDSWGRRVIESKLNAPLNGLPESQYVLHASSERVGMIDVRRMDSDLPSEQRDDWTNLENLAQAAEFVEEGLSVAGKHCDIFAQGVGLGGARPKASVRDEEDILWLAKFSSPGDRFTIPAVECATLQMAERAGIRVPDVRFTRIDERWVMLIRRFDRFWKLRGGPRLDEVGRMSSVPGDGRIEHRTPFISALTLIGCDESESRNVKYSDLARVIQQHCHPSIASEDMRELYRRMIFNIFTTCDDDHLRNHGFLWDEEICGWRLSPAYDVVPRPSVSSERYLHLGVGAQGRLATIDNALTEHFAFSLSKRDAAEAISEVWSVVQDWRRHYDASGVDGKDIQTIAPAFRSIDDVASEDVRRALLKT</sequence>
<comment type="similarity">
    <text evidence="1">Belongs to the HipA Ser/Thr kinase family.</text>
</comment>
<proteinExistence type="inferred from homology"/>
<dbReference type="STRING" id="1777138.AWB77_00457"/>
<dbReference type="Pfam" id="PF07804">
    <property type="entry name" value="HipA_C"/>
    <property type="match status" value="1"/>
</dbReference>
<comment type="caution">
    <text evidence="5">The sequence shown here is derived from an EMBL/GenBank/DDBJ whole genome shotgun (WGS) entry which is preliminary data.</text>
</comment>
<keyword evidence="6" id="KW-1185">Reference proteome</keyword>
<evidence type="ECO:0000256" key="2">
    <source>
        <dbReference type="ARBA" id="ARBA00022679"/>
    </source>
</evidence>
<reference evidence="5" key="1">
    <citation type="submission" date="2016-01" db="EMBL/GenBank/DDBJ databases">
        <authorList>
            <person name="Peeters C."/>
        </authorList>
    </citation>
    <scope>NUCLEOTIDE SEQUENCE</scope>
    <source>
        <strain evidence="5">LMG 29320</strain>
    </source>
</reference>
<organism evidence="5 6">
    <name type="scientific">Caballeronia fortuita</name>
    <dbReference type="NCBI Taxonomy" id="1777138"/>
    <lineage>
        <taxon>Bacteria</taxon>
        <taxon>Pseudomonadati</taxon>
        <taxon>Pseudomonadota</taxon>
        <taxon>Betaproteobacteria</taxon>
        <taxon>Burkholderiales</taxon>
        <taxon>Burkholderiaceae</taxon>
        <taxon>Caballeronia</taxon>
    </lineage>
</organism>
<dbReference type="RefSeq" id="WP_167354123.1">
    <property type="nucleotide sequence ID" value="NZ_FCNX02000001.1"/>
</dbReference>
<dbReference type="PANTHER" id="PTHR37419">
    <property type="entry name" value="SERINE/THREONINE-PROTEIN KINASE TOXIN HIPA"/>
    <property type="match status" value="1"/>
</dbReference>
<protein>
    <submittedName>
        <fullName evidence="5">HipA domain-containing protein</fullName>
    </submittedName>
</protein>
<feature type="domain" description="HipA-like C-terminal" evidence="4">
    <location>
        <begin position="173"/>
        <end position="411"/>
    </location>
</feature>
<gene>
    <name evidence="5" type="ORF">AWB77_00457</name>
</gene>
<dbReference type="GO" id="GO:0005829">
    <property type="term" value="C:cytosol"/>
    <property type="evidence" value="ECO:0007669"/>
    <property type="project" value="TreeGrafter"/>
</dbReference>
<dbReference type="AlphaFoldDB" id="A0A157ZAD4"/>
<evidence type="ECO:0000256" key="1">
    <source>
        <dbReference type="ARBA" id="ARBA00010164"/>
    </source>
</evidence>
<evidence type="ECO:0000259" key="4">
    <source>
        <dbReference type="Pfam" id="PF07804"/>
    </source>
</evidence>
<accession>A0A157ZAD4</accession>
<dbReference type="InterPro" id="IPR012893">
    <property type="entry name" value="HipA-like_C"/>
</dbReference>
<evidence type="ECO:0000313" key="6">
    <source>
        <dbReference type="Proteomes" id="UP000054903"/>
    </source>
</evidence>
<dbReference type="PANTHER" id="PTHR37419:SF8">
    <property type="entry name" value="TOXIN YJJJ"/>
    <property type="match status" value="1"/>
</dbReference>
<dbReference type="InterPro" id="IPR052028">
    <property type="entry name" value="HipA_Ser/Thr_kinase"/>
</dbReference>
<evidence type="ECO:0000256" key="3">
    <source>
        <dbReference type="ARBA" id="ARBA00022777"/>
    </source>
</evidence>
<dbReference type="EMBL" id="FCNX02000001">
    <property type="protein sequence ID" value="SAK42474.1"/>
    <property type="molecule type" value="Genomic_DNA"/>
</dbReference>